<feature type="domain" description="Ig-like" evidence="10">
    <location>
        <begin position="93"/>
        <end position="185"/>
    </location>
</feature>
<keyword evidence="9" id="KW-1133">Transmembrane helix</keyword>
<dbReference type="InterPro" id="IPR007110">
    <property type="entry name" value="Ig-like_dom"/>
</dbReference>
<dbReference type="FunFam" id="2.60.40.10:FF:000142">
    <property type="entry name" value="V-set domain-containing T-cell activation inhibitor 1"/>
    <property type="match status" value="2"/>
</dbReference>
<name>A0A9Q9ZR56_CYPCA</name>
<dbReference type="PANTHER" id="PTHR24100">
    <property type="entry name" value="BUTYROPHILIN"/>
    <property type="match status" value="1"/>
</dbReference>
<evidence type="ECO:0000256" key="5">
    <source>
        <dbReference type="ARBA" id="ARBA00023180"/>
    </source>
</evidence>
<keyword evidence="9" id="KW-0812">Transmembrane</keyword>
<evidence type="ECO:0000256" key="4">
    <source>
        <dbReference type="ARBA" id="ARBA00023157"/>
    </source>
</evidence>
<feature type="domain" description="Ig-like" evidence="10">
    <location>
        <begin position="201"/>
        <end position="285"/>
    </location>
</feature>
<proteinExistence type="predicted"/>
<evidence type="ECO:0000256" key="8">
    <source>
        <dbReference type="SAM" id="MobiDB-lite"/>
    </source>
</evidence>
<dbReference type="RefSeq" id="XP_042570640.1">
    <property type="nucleotide sequence ID" value="XM_042714706.1"/>
</dbReference>
<evidence type="ECO:0000256" key="9">
    <source>
        <dbReference type="SAM" id="Phobius"/>
    </source>
</evidence>
<dbReference type="GeneID" id="122135404"/>
<feature type="compositionally biased region" description="Basic and acidic residues" evidence="8">
    <location>
        <begin position="389"/>
        <end position="404"/>
    </location>
</feature>
<dbReference type="Proteomes" id="UP001155660">
    <property type="component" value="Chromosome A24"/>
</dbReference>
<keyword evidence="6" id="KW-0393">Immunoglobulin domain</keyword>
<dbReference type="GO" id="GO:0050852">
    <property type="term" value="P:T cell receptor signaling pathway"/>
    <property type="evidence" value="ECO:0007669"/>
    <property type="project" value="TreeGrafter"/>
</dbReference>
<dbReference type="OrthoDB" id="9898017at2759"/>
<keyword evidence="3 9" id="KW-0472">Membrane</keyword>
<evidence type="ECO:0000256" key="3">
    <source>
        <dbReference type="ARBA" id="ARBA00023136"/>
    </source>
</evidence>
<dbReference type="GO" id="GO:0009897">
    <property type="term" value="C:external side of plasma membrane"/>
    <property type="evidence" value="ECO:0007669"/>
    <property type="project" value="TreeGrafter"/>
</dbReference>
<comment type="subcellular location">
    <subcellularLocation>
        <location evidence="1">Membrane</location>
    </subcellularLocation>
</comment>
<evidence type="ECO:0000256" key="2">
    <source>
        <dbReference type="ARBA" id="ARBA00022729"/>
    </source>
</evidence>
<feature type="compositionally biased region" description="Basic and acidic residues" evidence="8">
    <location>
        <begin position="500"/>
        <end position="509"/>
    </location>
</feature>
<dbReference type="InterPro" id="IPR050504">
    <property type="entry name" value="IgSF_BTN/MOG"/>
</dbReference>
<feature type="coiled-coil region" evidence="7">
    <location>
        <begin position="315"/>
        <end position="342"/>
    </location>
</feature>
<accession>A0A9Q9ZR56</accession>
<feature type="transmembrane region" description="Helical" evidence="9">
    <location>
        <begin position="41"/>
        <end position="58"/>
    </location>
</feature>
<sequence length="509" mass="58207">MLSNIVIFTVYAFRVLNSIDLLFINLRFIRCVKHHQRCKDIFMLSVCFLLQWIFHWCLRCAEILKMAEAKEVSKTSQGLSVVCQSDIVFSHPGDDVVLSCHLKPAISAASMEIQWWHKEDPVFHYKNGQMTVNIDFEGRVSLPLQDLQNGNVSLTLRDIRSSQKGLYICEVTHESQSIQDTVFLHISSVDFSLVVSSGPVCAAPGEDIILPVHLLPETSAVSMEIRWFRGTELIYQYMNGQEMTNNDFENRASLSIQELRRGNLALTLRNVQPSDSGDYTCKVFHDGCQKRGVVHLQVKEIERVKHLCSVIKQTHEDITQQRVKLNETLKLLEETLNNVDRSSSRLNSMEGIPPFMQDHSKLERLDMEDRTAGSTCTRKSMEGILPLMEAERGSQRTIQTREADTATEQELSSLDTSSQVLQRLRRLEFVSLTERATQTQQSLEATMQSTQERRHETVSAEQERSSSAVPLQVQERPGTSQSDTAQALQRPEGRRQRRQEKRERKCQIL</sequence>
<reference evidence="11" key="1">
    <citation type="submission" date="2025-08" db="UniProtKB">
        <authorList>
            <consortium name="RefSeq"/>
        </authorList>
    </citation>
    <scope>IDENTIFICATION</scope>
    <source>
        <tissue evidence="11">Muscle</tissue>
    </source>
</reference>
<keyword evidence="2" id="KW-0732">Signal</keyword>
<feature type="transmembrane region" description="Helical" evidence="9">
    <location>
        <begin position="6"/>
        <end position="29"/>
    </location>
</feature>
<protein>
    <submittedName>
        <fullName evidence="11">Uncharacterized protein LOC122135404 isoform X1</fullName>
    </submittedName>
</protein>
<keyword evidence="7" id="KW-0175">Coiled coil</keyword>
<organism evidence="11">
    <name type="scientific">Cyprinus carpio</name>
    <name type="common">Common carp</name>
    <dbReference type="NCBI Taxonomy" id="7962"/>
    <lineage>
        <taxon>Eukaryota</taxon>
        <taxon>Metazoa</taxon>
        <taxon>Chordata</taxon>
        <taxon>Craniata</taxon>
        <taxon>Vertebrata</taxon>
        <taxon>Euteleostomi</taxon>
        <taxon>Actinopterygii</taxon>
        <taxon>Neopterygii</taxon>
        <taxon>Teleostei</taxon>
        <taxon>Ostariophysi</taxon>
        <taxon>Cypriniformes</taxon>
        <taxon>Cyprinidae</taxon>
        <taxon>Cyprininae</taxon>
        <taxon>Cyprinus</taxon>
    </lineage>
</organism>
<feature type="compositionally biased region" description="Polar residues" evidence="8">
    <location>
        <begin position="477"/>
        <end position="487"/>
    </location>
</feature>
<dbReference type="KEGG" id="ccar:122135404"/>
<dbReference type="PANTHER" id="PTHR24100:SF130">
    <property type="entry name" value="BUTYROPHILIN-LIKE PROTEIN 9"/>
    <property type="match status" value="1"/>
</dbReference>
<dbReference type="SMART" id="SM00409">
    <property type="entry name" value="IG"/>
    <property type="match status" value="2"/>
</dbReference>
<gene>
    <name evidence="11" type="primary">LOC122135404</name>
</gene>
<evidence type="ECO:0000256" key="7">
    <source>
        <dbReference type="SAM" id="Coils"/>
    </source>
</evidence>
<dbReference type="GO" id="GO:0005102">
    <property type="term" value="F:signaling receptor binding"/>
    <property type="evidence" value="ECO:0007669"/>
    <property type="project" value="TreeGrafter"/>
</dbReference>
<dbReference type="PROSITE" id="PS50835">
    <property type="entry name" value="IG_LIKE"/>
    <property type="match status" value="2"/>
</dbReference>
<evidence type="ECO:0000256" key="1">
    <source>
        <dbReference type="ARBA" id="ARBA00004370"/>
    </source>
</evidence>
<feature type="compositionally biased region" description="Basic and acidic residues" evidence="8">
    <location>
        <begin position="451"/>
        <end position="464"/>
    </location>
</feature>
<feature type="region of interest" description="Disordered" evidence="8">
    <location>
        <begin position="435"/>
        <end position="509"/>
    </location>
</feature>
<dbReference type="InterPro" id="IPR003599">
    <property type="entry name" value="Ig_sub"/>
</dbReference>
<dbReference type="InterPro" id="IPR013106">
    <property type="entry name" value="Ig_V-set"/>
</dbReference>
<evidence type="ECO:0000313" key="11">
    <source>
        <dbReference type="RefSeq" id="XP_042570640.1"/>
    </source>
</evidence>
<evidence type="ECO:0000256" key="6">
    <source>
        <dbReference type="ARBA" id="ARBA00023319"/>
    </source>
</evidence>
<feature type="region of interest" description="Disordered" evidence="8">
    <location>
        <begin position="389"/>
        <end position="417"/>
    </location>
</feature>
<dbReference type="PROSITE" id="PS00290">
    <property type="entry name" value="IG_MHC"/>
    <property type="match status" value="2"/>
</dbReference>
<dbReference type="InterPro" id="IPR003006">
    <property type="entry name" value="Ig/MHC_CS"/>
</dbReference>
<dbReference type="Pfam" id="PF07686">
    <property type="entry name" value="V-set"/>
    <property type="match status" value="2"/>
</dbReference>
<dbReference type="GO" id="GO:0001817">
    <property type="term" value="P:regulation of cytokine production"/>
    <property type="evidence" value="ECO:0007669"/>
    <property type="project" value="TreeGrafter"/>
</dbReference>
<dbReference type="GO" id="GO:0050863">
    <property type="term" value="P:regulation of T cell activation"/>
    <property type="evidence" value="ECO:0007669"/>
    <property type="project" value="UniProtKB-ARBA"/>
</dbReference>
<feature type="compositionally biased region" description="Polar residues" evidence="8">
    <location>
        <begin position="405"/>
        <end position="417"/>
    </location>
</feature>
<keyword evidence="5" id="KW-0325">Glycoprotein</keyword>
<dbReference type="GO" id="GO:1903037">
    <property type="term" value="P:regulation of leukocyte cell-cell adhesion"/>
    <property type="evidence" value="ECO:0007669"/>
    <property type="project" value="UniProtKB-ARBA"/>
</dbReference>
<dbReference type="AlphaFoldDB" id="A0A9Q9ZR56"/>
<evidence type="ECO:0000259" key="10">
    <source>
        <dbReference type="PROSITE" id="PS50835"/>
    </source>
</evidence>
<feature type="compositionally biased region" description="Polar residues" evidence="8">
    <location>
        <begin position="435"/>
        <end position="450"/>
    </location>
</feature>
<dbReference type="SMART" id="SM00406">
    <property type="entry name" value="IGv"/>
    <property type="match status" value="2"/>
</dbReference>
<keyword evidence="4" id="KW-1015">Disulfide bond</keyword>